<keyword evidence="5" id="KW-1185">Reference proteome</keyword>
<comment type="caution">
    <text evidence="4">The sequence shown here is derived from an EMBL/GenBank/DDBJ whole genome shotgun (WGS) entry which is preliminary data.</text>
</comment>
<feature type="chain" id="PRO_5045642170" description="PBP domain-containing protein" evidence="3">
    <location>
        <begin position="25"/>
        <end position="924"/>
    </location>
</feature>
<feature type="transmembrane region" description="Helical" evidence="2">
    <location>
        <begin position="885"/>
        <end position="907"/>
    </location>
</feature>
<evidence type="ECO:0000256" key="2">
    <source>
        <dbReference type="SAM" id="Phobius"/>
    </source>
</evidence>
<keyword evidence="2" id="KW-1133">Transmembrane helix</keyword>
<feature type="signal peptide" evidence="3">
    <location>
        <begin position="1"/>
        <end position="24"/>
    </location>
</feature>
<organism evidence="4 5">
    <name type="scientific">Actinophytocola gossypii</name>
    <dbReference type="NCBI Taxonomy" id="2812003"/>
    <lineage>
        <taxon>Bacteria</taxon>
        <taxon>Bacillati</taxon>
        <taxon>Actinomycetota</taxon>
        <taxon>Actinomycetes</taxon>
        <taxon>Pseudonocardiales</taxon>
        <taxon>Pseudonocardiaceae</taxon>
    </lineage>
</organism>
<sequence length="924" mass="99923">MGRRNGPARLGLVLLLAVAPVAGAAVLPDAAPAHAQADWAFEQSKDITNQGTGEVLPATVRVNRIADLFDRQQVAIELEGFKASHNTNASQEVLIEYPVVVMQCRGTEPTRETCLNRYRGRWYSGFDTAAPPEQRAVSDLQSRPTEPRPYPGDTQDEQVRNMIRAEQEPFVAADGVRYLWSGRESTEDGGPLINTPTLKSFAPTDVTWTGASRIATRSVPIRPDGGNEFLFELRQQASQPSLGCTDTVACSIVVVPIMDLPCVEDARDDCSEGPSGPEPGGPNFTNNPNEFVGIHTWLAESNWGNRFVVPLSFAPDLRACDVRDSRPTIPAYGSELIDVAQQRWGAAYCTGARRSDYLPVYTQGGEYEARRQFTTRLGSEYQQNAIYTTQPVTGSPRPVAHAPSALTGFAVAFTVDGADGRQVQRLTLSPRLLAKLLTQSYNPTVIPPRDREGRQPYTGEQEITDDADARAYYVAHPYLLDNPRGLFADPEFAELNPDVALTDENGALAGHLMNLRNPVIFTEESDIVLELFRYITSDPAARAWLDGRPDRWGMRVNPAWRGTAATQLYTLLDTWVRTPAPRKPNWLETADHNRYFVYGGGDTCDEFFATPYLTRLANITDSAESSATSLLDRRGSATPACASDSVPIPEDEQADEPQFPGDNVTRDVVFEEVENNPDEYGQRALLAITTVAHAALYELPTARLVNSAGRPVAPTPGTMVAALNAAVQDPTSGTVRVDHRRVAGGAYPGTMVAYTAAPTSGLDRTTAARYADLIEFMATDGQTPGDTLADLPPGYDPLPPAMVRQALDAAAAVREQQGRVPVPPAGGPLGDGPPDALPAAQEPGPGSGVPPETTTSPQDTGPESAEEEVAQVARTEGEESWLARWAIPLLIGFGLLAALVAFGTQVASRPDHPLRRALAGLVRR</sequence>
<dbReference type="Proteomes" id="UP001156441">
    <property type="component" value="Unassembled WGS sequence"/>
</dbReference>
<evidence type="ECO:0008006" key="6">
    <source>
        <dbReference type="Google" id="ProtNLM"/>
    </source>
</evidence>
<name>A0ABT2J9N5_9PSEU</name>
<feature type="compositionally biased region" description="Polar residues" evidence="1">
    <location>
        <begin position="852"/>
        <end position="861"/>
    </location>
</feature>
<dbReference type="RefSeq" id="WP_260191690.1">
    <property type="nucleotide sequence ID" value="NZ_JAFFZE010000012.1"/>
</dbReference>
<dbReference type="Gene3D" id="3.40.190.10">
    <property type="entry name" value="Periplasmic binding protein-like II"/>
    <property type="match status" value="2"/>
</dbReference>
<keyword evidence="2" id="KW-0472">Membrane</keyword>
<keyword evidence="3" id="KW-0732">Signal</keyword>
<reference evidence="4 5" key="1">
    <citation type="submission" date="2021-02" db="EMBL/GenBank/DDBJ databases">
        <title>Actinophytocola xerophila sp. nov., isolated from soil of cotton cropping field.</title>
        <authorList>
            <person name="Huang R."/>
            <person name="Chen X."/>
            <person name="Ge X."/>
            <person name="Liu W."/>
        </authorList>
    </citation>
    <scope>NUCLEOTIDE SEQUENCE [LARGE SCALE GENOMIC DNA]</scope>
    <source>
        <strain evidence="4 5">S1-96</strain>
    </source>
</reference>
<feature type="region of interest" description="Disordered" evidence="1">
    <location>
        <begin position="126"/>
        <end position="155"/>
    </location>
</feature>
<keyword evidence="2" id="KW-0812">Transmembrane</keyword>
<accession>A0ABT2J9N5</accession>
<dbReference type="EMBL" id="JAFFZE010000012">
    <property type="protein sequence ID" value="MCT2584284.1"/>
    <property type="molecule type" value="Genomic_DNA"/>
</dbReference>
<proteinExistence type="predicted"/>
<gene>
    <name evidence="4" type="ORF">JT362_14255</name>
</gene>
<evidence type="ECO:0000256" key="3">
    <source>
        <dbReference type="SAM" id="SignalP"/>
    </source>
</evidence>
<evidence type="ECO:0000256" key="1">
    <source>
        <dbReference type="SAM" id="MobiDB-lite"/>
    </source>
</evidence>
<feature type="region of interest" description="Disordered" evidence="1">
    <location>
        <begin position="267"/>
        <end position="287"/>
    </location>
</feature>
<dbReference type="SUPFAM" id="SSF53850">
    <property type="entry name" value="Periplasmic binding protein-like II"/>
    <property type="match status" value="1"/>
</dbReference>
<evidence type="ECO:0000313" key="5">
    <source>
        <dbReference type="Proteomes" id="UP001156441"/>
    </source>
</evidence>
<feature type="region of interest" description="Disordered" evidence="1">
    <location>
        <begin position="630"/>
        <end position="662"/>
    </location>
</feature>
<protein>
    <recommendedName>
        <fullName evidence="6">PBP domain-containing protein</fullName>
    </recommendedName>
</protein>
<feature type="region of interest" description="Disordered" evidence="1">
    <location>
        <begin position="819"/>
        <end position="874"/>
    </location>
</feature>
<evidence type="ECO:0000313" key="4">
    <source>
        <dbReference type="EMBL" id="MCT2584284.1"/>
    </source>
</evidence>